<reference evidence="1 2" key="1">
    <citation type="submission" date="2024-01" db="EMBL/GenBank/DDBJ databases">
        <title>The genomes of 5 underutilized Papilionoideae crops provide insights into root nodulation and disease resistanc.</title>
        <authorList>
            <person name="Jiang F."/>
        </authorList>
    </citation>
    <scope>NUCLEOTIDE SEQUENCE [LARGE SCALE GENOMIC DNA]</scope>
    <source>
        <strain evidence="1">JINMINGXINNONG_FW02</strain>
        <tissue evidence="1">Leaves</tissue>
    </source>
</reference>
<comment type="caution">
    <text evidence="1">The sequence shown here is derived from an EMBL/GenBank/DDBJ whole genome shotgun (WGS) entry which is preliminary data.</text>
</comment>
<name>A0AAN9QFH0_PHACN</name>
<keyword evidence="2" id="KW-1185">Reference proteome</keyword>
<evidence type="ECO:0000313" key="2">
    <source>
        <dbReference type="Proteomes" id="UP001374584"/>
    </source>
</evidence>
<accession>A0AAN9QFH0</accession>
<sequence length="149" mass="16629">MAHIQQWKGNAPLNSVRIIIEANFGSCLPANWWTEELAVLDIDFFNRVIATKRQRRGKTLTVATARSKPTWSERYKISFAATPAMGFACRQIQEISTPDPSNVSCWNQSWFSSPPGKQCFRSTSFVASSAASAHPISQARPQLTDEARP</sequence>
<proteinExistence type="predicted"/>
<evidence type="ECO:0000313" key="1">
    <source>
        <dbReference type="EMBL" id="KAK7333289.1"/>
    </source>
</evidence>
<protein>
    <submittedName>
        <fullName evidence="1">Uncharacterized protein</fullName>
    </submittedName>
</protein>
<organism evidence="1 2">
    <name type="scientific">Phaseolus coccineus</name>
    <name type="common">Scarlet runner bean</name>
    <name type="synonym">Phaseolus multiflorus</name>
    <dbReference type="NCBI Taxonomy" id="3886"/>
    <lineage>
        <taxon>Eukaryota</taxon>
        <taxon>Viridiplantae</taxon>
        <taxon>Streptophyta</taxon>
        <taxon>Embryophyta</taxon>
        <taxon>Tracheophyta</taxon>
        <taxon>Spermatophyta</taxon>
        <taxon>Magnoliopsida</taxon>
        <taxon>eudicotyledons</taxon>
        <taxon>Gunneridae</taxon>
        <taxon>Pentapetalae</taxon>
        <taxon>rosids</taxon>
        <taxon>fabids</taxon>
        <taxon>Fabales</taxon>
        <taxon>Fabaceae</taxon>
        <taxon>Papilionoideae</taxon>
        <taxon>50 kb inversion clade</taxon>
        <taxon>NPAAA clade</taxon>
        <taxon>indigoferoid/millettioid clade</taxon>
        <taxon>Phaseoleae</taxon>
        <taxon>Phaseolus</taxon>
    </lineage>
</organism>
<gene>
    <name evidence="1" type="ORF">VNO80_30054</name>
</gene>
<dbReference type="AlphaFoldDB" id="A0AAN9QFH0"/>
<dbReference type="EMBL" id="JAYMYR010000011">
    <property type="protein sequence ID" value="KAK7333289.1"/>
    <property type="molecule type" value="Genomic_DNA"/>
</dbReference>
<dbReference type="Proteomes" id="UP001374584">
    <property type="component" value="Unassembled WGS sequence"/>
</dbReference>